<organism evidence="2 3">
    <name type="scientific">Rubripirellula amarantea</name>
    <dbReference type="NCBI Taxonomy" id="2527999"/>
    <lineage>
        <taxon>Bacteria</taxon>
        <taxon>Pseudomonadati</taxon>
        <taxon>Planctomycetota</taxon>
        <taxon>Planctomycetia</taxon>
        <taxon>Pirellulales</taxon>
        <taxon>Pirellulaceae</taxon>
        <taxon>Rubripirellula</taxon>
    </lineage>
</organism>
<accession>A0A5C5WUE4</accession>
<dbReference type="Gene3D" id="2.60.40.1190">
    <property type="match status" value="1"/>
</dbReference>
<evidence type="ECO:0000313" key="3">
    <source>
        <dbReference type="Proteomes" id="UP000316598"/>
    </source>
</evidence>
<proteinExistence type="predicted"/>
<evidence type="ECO:0000313" key="2">
    <source>
        <dbReference type="EMBL" id="TWT54554.1"/>
    </source>
</evidence>
<dbReference type="PROSITE" id="PS51257">
    <property type="entry name" value="PROKAR_LIPOPROTEIN"/>
    <property type="match status" value="1"/>
</dbReference>
<reference evidence="2 3" key="1">
    <citation type="submission" date="2019-02" db="EMBL/GenBank/DDBJ databases">
        <title>Deep-cultivation of Planctomycetes and their phenomic and genomic characterization uncovers novel biology.</title>
        <authorList>
            <person name="Wiegand S."/>
            <person name="Jogler M."/>
            <person name="Boedeker C."/>
            <person name="Pinto D."/>
            <person name="Vollmers J."/>
            <person name="Rivas-Marin E."/>
            <person name="Kohn T."/>
            <person name="Peeters S.H."/>
            <person name="Heuer A."/>
            <person name="Rast P."/>
            <person name="Oberbeckmann S."/>
            <person name="Bunk B."/>
            <person name="Jeske O."/>
            <person name="Meyerdierks A."/>
            <person name="Storesund J.E."/>
            <person name="Kallscheuer N."/>
            <person name="Luecker S."/>
            <person name="Lage O.M."/>
            <person name="Pohl T."/>
            <person name="Merkel B.J."/>
            <person name="Hornburger P."/>
            <person name="Mueller R.-W."/>
            <person name="Bruemmer F."/>
            <person name="Labrenz M."/>
            <person name="Spormann A.M."/>
            <person name="Op Den Camp H."/>
            <person name="Overmann J."/>
            <person name="Amann R."/>
            <person name="Jetten M.S.M."/>
            <person name="Mascher T."/>
            <person name="Medema M.H."/>
            <person name="Devos D.P."/>
            <person name="Kaster A.-K."/>
            <person name="Ovreas L."/>
            <person name="Rohde M."/>
            <person name="Galperin M.Y."/>
            <person name="Jogler C."/>
        </authorList>
    </citation>
    <scope>NUCLEOTIDE SEQUENCE [LARGE SCALE GENOMIC DNA]</scope>
    <source>
        <strain evidence="2 3">Pla22</strain>
    </source>
</reference>
<comment type="caution">
    <text evidence="2">The sequence shown here is derived from an EMBL/GenBank/DDBJ whole genome shotgun (WGS) entry which is preliminary data.</text>
</comment>
<evidence type="ECO:0000259" key="1">
    <source>
        <dbReference type="Pfam" id="PF06452"/>
    </source>
</evidence>
<dbReference type="Proteomes" id="UP000316598">
    <property type="component" value="Unassembled WGS sequence"/>
</dbReference>
<feature type="domain" description="Carbohydrate-binding" evidence="1">
    <location>
        <begin position="47"/>
        <end position="255"/>
    </location>
</feature>
<sequence length="258" mass="30036">MNTLCRSAVLILVFQSCSVLDAQEEKKLSLGEQPVFHVSRTNEEIVVDGKMNETSWTSTESRTFEYFYNVDKPDDQQRSTLRMLWDDEYLYVFYEMQDKFLTAREKNRDGQPYFDDCAEIFFITAPDSLDTHIGYELNLWKASNDFVFFNDFYQGQSCVLRTFNPDFKVEVTYEGTLNDNSDQDKGWTMELAIPISNFDGLAKIVPVSAGNQWAFLAVRQDRNDVEGNRHSTSTIFPIYDITKNVHQPNRFGLMKFIK</sequence>
<dbReference type="OrthoDB" id="226401at2"/>
<dbReference type="EMBL" id="SJPI01000001">
    <property type="protein sequence ID" value="TWT54554.1"/>
    <property type="molecule type" value="Genomic_DNA"/>
</dbReference>
<gene>
    <name evidence="2" type="ORF">Pla22_22020</name>
</gene>
<dbReference type="SUPFAM" id="SSF49344">
    <property type="entry name" value="CBD9-like"/>
    <property type="match status" value="1"/>
</dbReference>
<dbReference type="GO" id="GO:0030246">
    <property type="term" value="F:carbohydrate binding"/>
    <property type="evidence" value="ECO:0007669"/>
    <property type="project" value="InterPro"/>
</dbReference>
<dbReference type="GO" id="GO:0016052">
    <property type="term" value="P:carbohydrate catabolic process"/>
    <property type="evidence" value="ECO:0007669"/>
    <property type="project" value="InterPro"/>
</dbReference>
<dbReference type="Pfam" id="PF06452">
    <property type="entry name" value="CBM9_1"/>
    <property type="match status" value="1"/>
</dbReference>
<protein>
    <recommendedName>
        <fullName evidence="1">Carbohydrate-binding domain-containing protein</fullName>
    </recommendedName>
</protein>
<dbReference type="AlphaFoldDB" id="A0A5C5WUE4"/>
<dbReference type="InterPro" id="IPR010502">
    <property type="entry name" value="Carb-bd_dom_fam9"/>
</dbReference>
<dbReference type="GO" id="GO:0004553">
    <property type="term" value="F:hydrolase activity, hydrolyzing O-glycosyl compounds"/>
    <property type="evidence" value="ECO:0007669"/>
    <property type="project" value="InterPro"/>
</dbReference>
<dbReference type="CDD" id="cd09620">
    <property type="entry name" value="CBM9_like_3"/>
    <property type="match status" value="1"/>
</dbReference>
<keyword evidence="3" id="KW-1185">Reference proteome</keyword>
<name>A0A5C5WUE4_9BACT</name>